<keyword evidence="4" id="KW-1185">Reference proteome</keyword>
<proteinExistence type="predicted"/>
<name>A0A5B0RH50_PUCGR</name>
<protein>
    <submittedName>
        <fullName evidence="3">Uncharacterized protein</fullName>
    </submittedName>
</protein>
<evidence type="ECO:0000313" key="3">
    <source>
        <dbReference type="EMBL" id="KAA1124538.1"/>
    </source>
</evidence>
<dbReference type="AlphaFoldDB" id="A0A5B0RH50"/>
<evidence type="ECO:0000313" key="2">
    <source>
        <dbReference type="EMBL" id="KAA1107665.1"/>
    </source>
</evidence>
<evidence type="ECO:0000313" key="4">
    <source>
        <dbReference type="Proteomes" id="UP000324748"/>
    </source>
</evidence>
<evidence type="ECO:0000256" key="1">
    <source>
        <dbReference type="SAM" id="MobiDB-lite"/>
    </source>
</evidence>
<feature type="region of interest" description="Disordered" evidence="1">
    <location>
        <begin position="51"/>
        <end position="73"/>
    </location>
</feature>
<accession>A0A5B0RH50</accession>
<sequence>MTTNQQLPHTSSFNHLFRNAILDGLKLSLIVIPGGLLHQLRQHIKLSQSLSTSAHTTASAPPPSSSLTFSTGSSPTSKINSLNYQLHNVFPQMERPVDLQI</sequence>
<dbReference type="Proteomes" id="UP000325313">
    <property type="component" value="Unassembled WGS sequence"/>
</dbReference>
<organism evidence="3 5">
    <name type="scientific">Puccinia graminis f. sp. tritici</name>
    <dbReference type="NCBI Taxonomy" id="56615"/>
    <lineage>
        <taxon>Eukaryota</taxon>
        <taxon>Fungi</taxon>
        <taxon>Dikarya</taxon>
        <taxon>Basidiomycota</taxon>
        <taxon>Pucciniomycotina</taxon>
        <taxon>Pucciniomycetes</taxon>
        <taxon>Pucciniales</taxon>
        <taxon>Pucciniaceae</taxon>
        <taxon>Puccinia</taxon>
    </lineage>
</organism>
<reference evidence="4 5" key="1">
    <citation type="submission" date="2019-05" db="EMBL/GenBank/DDBJ databases">
        <title>Emergence of the Ug99 lineage of the wheat stem rust pathogen through somatic hybridization.</title>
        <authorList>
            <person name="Li F."/>
            <person name="Upadhyaya N.M."/>
            <person name="Sperschneider J."/>
            <person name="Matny O."/>
            <person name="Nguyen-Phuc H."/>
            <person name="Mago R."/>
            <person name="Raley C."/>
            <person name="Miller M.E."/>
            <person name="Silverstein K.A.T."/>
            <person name="Henningsen E."/>
            <person name="Hirsch C.D."/>
            <person name="Visser B."/>
            <person name="Pretorius Z.A."/>
            <person name="Steffenson B.J."/>
            <person name="Schwessinger B."/>
            <person name="Dodds P.N."/>
            <person name="Figueroa M."/>
        </authorList>
    </citation>
    <scope>NUCLEOTIDE SEQUENCE [LARGE SCALE GENOMIC DNA]</scope>
    <source>
        <strain evidence="2">21-0</strain>
        <strain evidence="3 5">Ug99</strain>
    </source>
</reference>
<dbReference type="EMBL" id="VDEP01000203">
    <property type="protein sequence ID" value="KAA1124538.1"/>
    <property type="molecule type" value="Genomic_DNA"/>
</dbReference>
<gene>
    <name evidence="2" type="ORF">PGT21_021494</name>
    <name evidence="3" type="ORF">PGTUg99_011516</name>
</gene>
<comment type="caution">
    <text evidence="3">The sequence shown here is derived from an EMBL/GenBank/DDBJ whole genome shotgun (WGS) entry which is preliminary data.</text>
</comment>
<dbReference type="Proteomes" id="UP000324748">
    <property type="component" value="Unassembled WGS sequence"/>
</dbReference>
<evidence type="ECO:0000313" key="5">
    <source>
        <dbReference type="Proteomes" id="UP000325313"/>
    </source>
</evidence>
<dbReference type="EMBL" id="VSWC01000029">
    <property type="protein sequence ID" value="KAA1107665.1"/>
    <property type="molecule type" value="Genomic_DNA"/>
</dbReference>